<accession>A0A330M0X4</accession>
<evidence type="ECO:0000313" key="1">
    <source>
        <dbReference type="EMBL" id="SQH76216.1"/>
    </source>
</evidence>
<dbReference type="EMBL" id="LS483452">
    <property type="protein sequence ID" value="SQH76216.1"/>
    <property type="molecule type" value="Genomic_DNA"/>
</dbReference>
<reference evidence="2" key="1">
    <citation type="submission" date="2018-06" db="EMBL/GenBank/DDBJ databases">
        <authorList>
            <person name="Cea G.-C."/>
            <person name="William W."/>
        </authorList>
    </citation>
    <scope>NUCLEOTIDE SEQUENCE [LARGE SCALE GENOMIC DNA]</scope>
    <source>
        <strain evidence="2">DB21MT-2</strain>
    </source>
</reference>
<gene>
    <name evidence="1" type="ORF">SHEWBE_2250</name>
</gene>
<dbReference type="KEGG" id="sbk:SHEWBE_2250"/>
<proteinExistence type="predicted"/>
<name>A0A330M0X4_9GAMM</name>
<dbReference type="RefSeq" id="WP_197713540.1">
    <property type="nucleotide sequence ID" value="NZ_LS483452.1"/>
</dbReference>
<sequence length="51" mass="5872">MITLEVDVNEHADIGQIKMAVKKILQQRFAIAHSTVEINQYCQQQESDLKD</sequence>
<dbReference type="Proteomes" id="UP000250123">
    <property type="component" value="Chromosome SHEWBE"/>
</dbReference>
<organism evidence="1 2">
    <name type="scientific">Shewanella benthica</name>
    <dbReference type="NCBI Taxonomy" id="43661"/>
    <lineage>
        <taxon>Bacteria</taxon>
        <taxon>Pseudomonadati</taxon>
        <taxon>Pseudomonadota</taxon>
        <taxon>Gammaproteobacteria</taxon>
        <taxon>Alteromonadales</taxon>
        <taxon>Shewanellaceae</taxon>
        <taxon>Shewanella</taxon>
    </lineage>
</organism>
<dbReference type="AlphaFoldDB" id="A0A330M0X4"/>
<evidence type="ECO:0000313" key="2">
    <source>
        <dbReference type="Proteomes" id="UP000250123"/>
    </source>
</evidence>
<protein>
    <recommendedName>
        <fullName evidence="3">Cation efflux protein cytoplasmic domain-containing protein</fullName>
    </recommendedName>
</protein>
<evidence type="ECO:0008006" key="3">
    <source>
        <dbReference type="Google" id="ProtNLM"/>
    </source>
</evidence>